<reference evidence="4" key="1">
    <citation type="journal article" date="2007" name="Nature">
        <title>The grapevine genome sequence suggests ancestral hexaploidization in major angiosperm phyla.</title>
        <authorList>
            <consortium name="The French-Italian Public Consortium for Grapevine Genome Characterization."/>
            <person name="Jaillon O."/>
            <person name="Aury J.-M."/>
            <person name="Noel B."/>
            <person name="Policriti A."/>
            <person name="Clepet C."/>
            <person name="Casagrande A."/>
            <person name="Choisne N."/>
            <person name="Aubourg S."/>
            <person name="Vitulo N."/>
            <person name="Jubin C."/>
            <person name="Vezzi A."/>
            <person name="Legeai F."/>
            <person name="Hugueney P."/>
            <person name="Dasilva C."/>
            <person name="Horner D."/>
            <person name="Mica E."/>
            <person name="Jublot D."/>
            <person name="Poulain J."/>
            <person name="Bruyere C."/>
            <person name="Billault A."/>
            <person name="Segurens B."/>
            <person name="Gouyvenoux M."/>
            <person name="Ugarte E."/>
            <person name="Cattonaro F."/>
            <person name="Anthouard V."/>
            <person name="Vico V."/>
            <person name="Del Fabbro C."/>
            <person name="Alaux M."/>
            <person name="Di Gaspero G."/>
            <person name="Dumas V."/>
            <person name="Felice N."/>
            <person name="Paillard S."/>
            <person name="Juman I."/>
            <person name="Moroldo M."/>
            <person name="Scalabrin S."/>
            <person name="Canaguier A."/>
            <person name="Le Clainche I."/>
            <person name="Malacrida G."/>
            <person name="Durand E."/>
            <person name="Pesole G."/>
            <person name="Laucou V."/>
            <person name="Chatelet P."/>
            <person name="Merdinoglu D."/>
            <person name="Delledonne M."/>
            <person name="Pezzotti M."/>
            <person name="Lecharny A."/>
            <person name="Scarpelli C."/>
            <person name="Artiguenave F."/>
            <person name="Pe M.E."/>
            <person name="Valle G."/>
            <person name="Morgante M."/>
            <person name="Caboche M."/>
            <person name="Adam-Blondon A.-F."/>
            <person name="Weissenbach J."/>
            <person name="Quetier F."/>
            <person name="Wincker P."/>
        </authorList>
    </citation>
    <scope>NUCLEOTIDE SEQUENCE [LARGE SCALE GENOMIC DNA]</scope>
    <source>
        <strain evidence="4">cv. Pinot noir / PN40024</strain>
    </source>
</reference>
<name>D7TSP7_VITVI</name>
<keyword evidence="4" id="KW-1185">Reference proteome</keyword>
<dbReference type="InParanoid" id="D7TSP7"/>
<dbReference type="eggNOG" id="KOG0920">
    <property type="taxonomic scope" value="Eukaryota"/>
</dbReference>
<dbReference type="PaxDb" id="29760-VIT_14s0006g01180.t01"/>
<dbReference type="OrthoDB" id="1745115at2759"/>
<evidence type="ECO:0000256" key="2">
    <source>
        <dbReference type="SAM" id="Phobius"/>
    </source>
</evidence>
<dbReference type="STRING" id="29760.D7TSP7"/>
<dbReference type="OMA" id="TEMFEAC"/>
<evidence type="ECO:0000313" key="4">
    <source>
        <dbReference type="Proteomes" id="UP000009183"/>
    </source>
</evidence>
<feature type="region of interest" description="Disordered" evidence="1">
    <location>
        <begin position="52"/>
        <end position="71"/>
    </location>
</feature>
<protein>
    <submittedName>
        <fullName evidence="3">Uncharacterized protein</fullName>
    </submittedName>
</protein>
<keyword evidence="2" id="KW-0812">Transmembrane</keyword>
<feature type="compositionally biased region" description="Basic and acidic residues" evidence="1">
    <location>
        <begin position="61"/>
        <end position="71"/>
    </location>
</feature>
<dbReference type="AlphaFoldDB" id="D7TSP7"/>
<accession>D7TSP7</accession>
<gene>
    <name evidence="3" type="ordered locus">VIT_14s0006g01180</name>
</gene>
<organism evidence="3 4">
    <name type="scientific">Vitis vinifera</name>
    <name type="common">Grape</name>
    <dbReference type="NCBI Taxonomy" id="29760"/>
    <lineage>
        <taxon>Eukaryota</taxon>
        <taxon>Viridiplantae</taxon>
        <taxon>Streptophyta</taxon>
        <taxon>Embryophyta</taxon>
        <taxon>Tracheophyta</taxon>
        <taxon>Spermatophyta</taxon>
        <taxon>Magnoliopsida</taxon>
        <taxon>eudicotyledons</taxon>
        <taxon>Gunneridae</taxon>
        <taxon>Pentapetalae</taxon>
        <taxon>rosids</taxon>
        <taxon>Vitales</taxon>
        <taxon>Vitaceae</taxon>
        <taxon>Viteae</taxon>
        <taxon>Vitis</taxon>
    </lineage>
</organism>
<evidence type="ECO:0000256" key="1">
    <source>
        <dbReference type="SAM" id="MobiDB-lite"/>
    </source>
</evidence>
<feature type="transmembrane region" description="Helical" evidence="2">
    <location>
        <begin position="13"/>
        <end position="34"/>
    </location>
</feature>
<proteinExistence type="predicted"/>
<sequence length="71" mass="8076">MSATVNADLFSKYFGNAPAIHILGFTFLAAELFLEDVLEKTRCNIKSEFANFHGNPKRRNRQQDSKTDKIV</sequence>
<keyword evidence="2" id="KW-0472">Membrane</keyword>
<dbReference type="HOGENOM" id="CLU_2745232_0_0_1"/>
<keyword evidence="2" id="KW-1133">Transmembrane helix</keyword>
<dbReference type="Proteomes" id="UP000009183">
    <property type="component" value="Chromosome 14"/>
</dbReference>
<evidence type="ECO:0000313" key="3">
    <source>
        <dbReference type="EMBL" id="CBI33519.3"/>
    </source>
</evidence>
<dbReference type="EMBL" id="FN596245">
    <property type="protein sequence ID" value="CBI33519.3"/>
    <property type="molecule type" value="Genomic_DNA"/>
</dbReference>